<evidence type="ECO:0000313" key="2">
    <source>
        <dbReference type="EMBL" id="POH73090.1"/>
    </source>
</evidence>
<feature type="transmembrane region" description="Helical" evidence="1">
    <location>
        <begin position="51"/>
        <end position="74"/>
    </location>
</feature>
<reference evidence="2 3" key="1">
    <citation type="submission" date="2018-01" db="EMBL/GenBank/DDBJ databases">
        <title>Arthrobacter sp. nov., from glaciers in China.</title>
        <authorList>
            <person name="Liu Q."/>
            <person name="Xin Y.-H."/>
        </authorList>
    </citation>
    <scope>NUCLEOTIDE SEQUENCE [LARGE SCALE GENOMIC DNA]</scope>
    <source>
        <strain evidence="2 3">HLT2-12-2</strain>
    </source>
</reference>
<keyword evidence="1" id="KW-0812">Transmembrane</keyword>
<organism evidence="2 3">
    <name type="scientific">Arthrobacter glacialis</name>
    <dbReference type="NCBI Taxonomy" id="1664"/>
    <lineage>
        <taxon>Bacteria</taxon>
        <taxon>Bacillati</taxon>
        <taxon>Actinomycetota</taxon>
        <taxon>Actinomycetes</taxon>
        <taxon>Micrococcales</taxon>
        <taxon>Micrococcaceae</taxon>
        <taxon>Arthrobacter</taxon>
    </lineage>
</organism>
<evidence type="ECO:0000313" key="3">
    <source>
        <dbReference type="Proteomes" id="UP000237061"/>
    </source>
</evidence>
<protein>
    <submittedName>
        <fullName evidence="2">Uncharacterized protein</fullName>
    </submittedName>
</protein>
<accession>A0A2S3ZV44</accession>
<dbReference type="EMBL" id="PPXC01000009">
    <property type="protein sequence ID" value="POH73090.1"/>
    <property type="molecule type" value="Genomic_DNA"/>
</dbReference>
<gene>
    <name evidence="2" type="ORF">CVS27_13105</name>
</gene>
<feature type="transmembrane region" description="Helical" evidence="1">
    <location>
        <begin position="122"/>
        <end position="139"/>
    </location>
</feature>
<keyword evidence="3" id="KW-1185">Reference proteome</keyword>
<evidence type="ECO:0000256" key="1">
    <source>
        <dbReference type="SAM" id="Phobius"/>
    </source>
</evidence>
<feature type="transmembrane region" description="Helical" evidence="1">
    <location>
        <begin position="86"/>
        <end position="110"/>
    </location>
</feature>
<keyword evidence="1" id="KW-0472">Membrane</keyword>
<keyword evidence="1" id="KW-1133">Transmembrane helix</keyword>
<proteinExistence type="predicted"/>
<dbReference type="AlphaFoldDB" id="A0A2S3ZV44"/>
<dbReference type="Proteomes" id="UP000237061">
    <property type="component" value="Unassembled WGS sequence"/>
</dbReference>
<sequence>MASTFASNLRAWPLRRWVVAAVVAALAFVVVAIPTDLIPNPFFGREIPPTWWSHAALIISSALTGFLMATYVASPLAGPGSTNKSGVAASVLAFFAVGCPVCNKLVLLALGTSGAMTFFEPLQPLLAALSIGLLLWALLRRVSQENACRVPAASV</sequence>
<dbReference type="RefSeq" id="WP_103466181.1">
    <property type="nucleotide sequence ID" value="NZ_PPXC01000009.1"/>
</dbReference>
<name>A0A2S3ZV44_ARTGL</name>
<comment type="caution">
    <text evidence="2">The sequence shown here is derived from an EMBL/GenBank/DDBJ whole genome shotgun (WGS) entry which is preliminary data.</text>
</comment>